<evidence type="ECO:0000259" key="1">
    <source>
        <dbReference type="Pfam" id="PF02492"/>
    </source>
</evidence>
<dbReference type="SUPFAM" id="SSF52540">
    <property type="entry name" value="P-loop containing nucleoside triphosphate hydrolases"/>
    <property type="match status" value="1"/>
</dbReference>
<dbReference type="InterPro" id="IPR003495">
    <property type="entry name" value="CobW/HypB/UreG_nucleotide-bd"/>
</dbReference>
<gene>
    <name evidence="2" type="ORF">LQ567_21490</name>
</gene>
<protein>
    <submittedName>
        <fullName evidence="2">Cobalamin synthesis protein P47K</fullName>
    </submittedName>
</protein>
<accession>A0ABS8PYK6</accession>
<dbReference type="InterPro" id="IPR051316">
    <property type="entry name" value="Zinc-reg_GTPase_activator"/>
</dbReference>
<organism evidence="2 3">
    <name type="scientific">Niabella pedocola</name>
    <dbReference type="NCBI Taxonomy" id="1752077"/>
    <lineage>
        <taxon>Bacteria</taxon>
        <taxon>Pseudomonadati</taxon>
        <taxon>Bacteroidota</taxon>
        <taxon>Chitinophagia</taxon>
        <taxon>Chitinophagales</taxon>
        <taxon>Chitinophagaceae</taxon>
        <taxon>Niabella</taxon>
    </lineage>
</organism>
<feature type="domain" description="CobW/HypB/UreG nucleotide-binding" evidence="1">
    <location>
        <begin position="9"/>
        <end position="190"/>
    </location>
</feature>
<evidence type="ECO:0000313" key="2">
    <source>
        <dbReference type="EMBL" id="MCD2425372.1"/>
    </source>
</evidence>
<evidence type="ECO:0000313" key="3">
    <source>
        <dbReference type="Proteomes" id="UP001199816"/>
    </source>
</evidence>
<comment type="caution">
    <text evidence="2">The sequence shown here is derived from an EMBL/GenBank/DDBJ whole genome shotgun (WGS) entry which is preliminary data.</text>
</comment>
<dbReference type="Gene3D" id="3.40.50.300">
    <property type="entry name" value="P-loop containing nucleotide triphosphate hydrolases"/>
    <property type="match status" value="1"/>
</dbReference>
<dbReference type="RefSeq" id="WP_231007847.1">
    <property type="nucleotide sequence ID" value="NZ_JAJNEC010000007.1"/>
</dbReference>
<dbReference type="PANTHER" id="PTHR13748:SF62">
    <property type="entry name" value="COBW DOMAIN-CONTAINING PROTEIN"/>
    <property type="match status" value="1"/>
</dbReference>
<dbReference type="EMBL" id="JAJNEC010000007">
    <property type="protein sequence ID" value="MCD2425372.1"/>
    <property type="molecule type" value="Genomic_DNA"/>
</dbReference>
<dbReference type="PANTHER" id="PTHR13748">
    <property type="entry name" value="COBW-RELATED"/>
    <property type="match status" value="1"/>
</dbReference>
<dbReference type="InterPro" id="IPR027417">
    <property type="entry name" value="P-loop_NTPase"/>
</dbReference>
<proteinExistence type="predicted"/>
<dbReference type="Proteomes" id="UP001199816">
    <property type="component" value="Unassembled WGS sequence"/>
</dbReference>
<reference evidence="2 3" key="1">
    <citation type="submission" date="2021-11" db="EMBL/GenBank/DDBJ databases">
        <title>Genomic of Niabella pedocola.</title>
        <authorList>
            <person name="Wu T."/>
        </authorList>
    </citation>
    <scope>NUCLEOTIDE SEQUENCE [LARGE SCALE GENOMIC DNA]</scope>
    <source>
        <strain evidence="2 3">JCM 31011</strain>
    </source>
</reference>
<name>A0ABS8PYK6_9BACT</name>
<keyword evidence="3" id="KW-1185">Reference proteome</keyword>
<dbReference type="Pfam" id="PF02492">
    <property type="entry name" value="cobW"/>
    <property type="match status" value="1"/>
</dbReference>
<sequence>MGKTKLIFTGGFLGAGKTTLLQYVSGLLAAKGQTVGFITNDQAEGLVDTQLLTKGEGIIKEVSGSCFCCNYTGFTDVIQQLLRHPQGMDVIIAEPVGSCTDISATVLQPLKEQLSPVMEMAPFTVLADPQKLEQILDGQDAGMHPSAAYIYRKQLEESDVILISKADIIPPEQLQRLTEKVNLVYPGRKVLGASAYNGVGVDTWLDHVMGTGVSGSRIAAVDYDVYAEGEAVLGWLNASVLLQGHFVDWDAFLAHYFTNLNALLGTKASVGHIKIMLECMGNRYRIGNQTGPTDTLRFRGAAGITNIAQMTINARVESDPGILEQQVFEALAQTAGDELFYDIRQCRSLRPGYPEPAYKYNYVVA</sequence>